<evidence type="ECO:0000256" key="5">
    <source>
        <dbReference type="ARBA" id="ARBA00022552"/>
    </source>
</evidence>
<dbReference type="PROSITE" id="PS51686">
    <property type="entry name" value="SAM_MT_RSMB_NOP"/>
    <property type="match status" value="1"/>
</dbReference>
<keyword evidence="4" id="KW-0963">Cytoplasm</keyword>
<evidence type="ECO:0000259" key="14">
    <source>
        <dbReference type="PROSITE" id="PS51686"/>
    </source>
</evidence>
<dbReference type="PANTHER" id="PTHR22807:SF53">
    <property type="entry name" value="RIBOSOMAL RNA SMALL SUBUNIT METHYLTRANSFERASE B-RELATED"/>
    <property type="match status" value="1"/>
</dbReference>
<evidence type="ECO:0000256" key="1">
    <source>
        <dbReference type="ARBA" id="ARBA00002724"/>
    </source>
</evidence>
<dbReference type="SUPFAM" id="SSF53335">
    <property type="entry name" value="S-adenosyl-L-methionine-dependent methyltransferases"/>
    <property type="match status" value="1"/>
</dbReference>
<name>A0A372IKI6_9BACT</name>
<dbReference type="Gene3D" id="3.40.50.150">
    <property type="entry name" value="Vaccinia Virus protein VP39"/>
    <property type="match status" value="1"/>
</dbReference>
<comment type="function">
    <text evidence="1">Specifically methylates the cytosine at position 967 (m5C967) of 16S rRNA.</text>
</comment>
<keyword evidence="8 13" id="KW-0949">S-adenosyl-L-methionine</keyword>
<evidence type="ECO:0000256" key="11">
    <source>
        <dbReference type="ARBA" id="ARBA00031088"/>
    </source>
</evidence>
<dbReference type="NCBIfam" id="TIGR00563">
    <property type="entry name" value="rsmB"/>
    <property type="match status" value="1"/>
</dbReference>
<accession>A0A372IKI6</accession>
<dbReference type="Proteomes" id="UP000264702">
    <property type="component" value="Unassembled WGS sequence"/>
</dbReference>
<dbReference type="InterPro" id="IPR023267">
    <property type="entry name" value="RCMT"/>
</dbReference>
<evidence type="ECO:0000256" key="4">
    <source>
        <dbReference type="ARBA" id="ARBA00022490"/>
    </source>
</evidence>
<dbReference type="Gene3D" id="3.30.70.1170">
    <property type="entry name" value="Sun protein, domain 3"/>
    <property type="match status" value="1"/>
</dbReference>
<evidence type="ECO:0000256" key="10">
    <source>
        <dbReference type="ARBA" id="ARBA00030399"/>
    </source>
</evidence>
<dbReference type="InterPro" id="IPR029063">
    <property type="entry name" value="SAM-dependent_MTases_sf"/>
</dbReference>
<feature type="active site" description="Nucleophile" evidence="13">
    <location>
        <position position="383"/>
    </location>
</feature>
<evidence type="ECO:0000256" key="3">
    <source>
        <dbReference type="ARBA" id="ARBA00012140"/>
    </source>
</evidence>
<dbReference type="Gene3D" id="1.10.940.10">
    <property type="entry name" value="NusB-like"/>
    <property type="match status" value="1"/>
</dbReference>
<feature type="domain" description="SAM-dependent MTase RsmB/NOP-type" evidence="14">
    <location>
        <begin position="163"/>
        <end position="459"/>
    </location>
</feature>
<feature type="binding site" evidence="13">
    <location>
        <position position="330"/>
    </location>
    <ligand>
        <name>S-adenosyl-L-methionine</name>
        <dbReference type="ChEBI" id="CHEBI:59789"/>
    </ligand>
</feature>
<keyword evidence="7 13" id="KW-0808">Transferase</keyword>
<dbReference type="InterPro" id="IPR049560">
    <property type="entry name" value="MeTrfase_RsmB-F_NOP2_cat"/>
</dbReference>
<dbReference type="Pfam" id="PF01189">
    <property type="entry name" value="Methyltr_RsmB-F"/>
    <property type="match status" value="1"/>
</dbReference>
<dbReference type="PANTHER" id="PTHR22807">
    <property type="entry name" value="NOP2 YEAST -RELATED NOL1/NOP2/FMU SUN DOMAIN-CONTAINING"/>
    <property type="match status" value="1"/>
</dbReference>
<comment type="catalytic activity">
    <reaction evidence="12">
        <text>cytidine(967) in 16S rRNA + S-adenosyl-L-methionine = 5-methylcytidine(967) in 16S rRNA + S-adenosyl-L-homocysteine + H(+)</text>
        <dbReference type="Rhea" id="RHEA:42748"/>
        <dbReference type="Rhea" id="RHEA-COMP:10219"/>
        <dbReference type="Rhea" id="RHEA-COMP:10220"/>
        <dbReference type="ChEBI" id="CHEBI:15378"/>
        <dbReference type="ChEBI" id="CHEBI:57856"/>
        <dbReference type="ChEBI" id="CHEBI:59789"/>
        <dbReference type="ChEBI" id="CHEBI:74483"/>
        <dbReference type="ChEBI" id="CHEBI:82748"/>
        <dbReference type="EC" id="2.1.1.176"/>
    </reaction>
</comment>
<dbReference type="EC" id="2.1.1.176" evidence="3"/>
<evidence type="ECO:0000256" key="12">
    <source>
        <dbReference type="ARBA" id="ARBA00047283"/>
    </source>
</evidence>
<organism evidence="15 16">
    <name type="scientific">Paracidobacterium acidisoli</name>
    <dbReference type="NCBI Taxonomy" id="2303751"/>
    <lineage>
        <taxon>Bacteria</taxon>
        <taxon>Pseudomonadati</taxon>
        <taxon>Acidobacteriota</taxon>
        <taxon>Terriglobia</taxon>
        <taxon>Terriglobales</taxon>
        <taxon>Acidobacteriaceae</taxon>
        <taxon>Paracidobacterium</taxon>
    </lineage>
</organism>
<dbReference type="PRINTS" id="PR02008">
    <property type="entry name" value="RCMTFAMILY"/>
</dbReference>
<comment type="similarity">
    <text evidence="13">Belongs to the class I-like SAM-binding methyltransferase superfamily. RsmB/NOP family.</text>
</comment>
<reference evidence="15 16" key="1">
    <citation type="submission" date="2018-08" db="EMBL/GenBank/DDBJ databases">
        <title>Acidipila sp. 4G-K13, an acidobacterium isolated from forest soil.</title>
        <authorList>
            <person name="Gao Z.-H."/>
            <person name="Qiu L.-H."/>
        </authorList>
    </citation>
    <scope>NUCLEOTIDE SEQUENCE [LARGE SCALE GENOMIC DNA]</scope>
    <source>
        <strain evidence="15 16">4G-K13</strain>
    </source>
</reference>
<dbReference type="CDD" id="cd02440">
    <property type="entry name" value="AdoMet_MTases"/>
    <property type="match status" value="1"/>
</dbReference>
<feature type="binding site" evidence="13">
    <location>
        <begin position="263"/>
        <end position="269"/>
    </location>
    <ligand>
        <name>S-adenosyl-L-methionine</name>
        <dbReference type="ChEBI" id="CHEBI:59789"/>
    </ligand>
</feature>
<dbReference type="OrthoDB" id="9810297at2"/>
<dbReference type="AlphaFoldDB" id="A0A372IKI6"/>
<dbReference type="Pfam" id="PF22458">
    <property type="entry name" value="RsmF-B_ferredox"/>
    <property type="match status" value="1"/>
</dbReference>
<dbReference type="Pfam" id="PF01029">
    <property type="entry name" value="NusB"/>
    <property type="match status" value="1"/>
</dbReference>
<feature type="binding site" evidence="13">
    <location>
        <position position="314"/>
    </location>
    <ligand>
        <name>S-adenosyl-L-methionine</name>
        <dbReference type="ChEBI" id="CHEBI:59789"/>
    </ligand>
</feature>
<dbReference type="InterPro" id="IPR035926">
    <property type="entry name" value="NusB-like_sf"/>
</dbReference>
<dbReference type="SUPFAM" id="SSF48013">
    <property type="entry name" value="NusB-like"/>
    <property type="match status" value="1"/>
</dbReference>
<dbReference type="GO" id="GO:0005737">
    <property type="term" value="C:cytoplasm"/>
    <property type="evidence" value="ECO:0007669"/>
    <property type="project" value="UniProtKB-SubCell"/>
</dbReference>
<evidence type="ECO:0000256" key="9">
    <source>
        <dbReference type="ARBA" id="ARBA00022884"/>
    </source>
</evidence>
<evidence type="ECO:0000256" key="13">
    <source>
        <dbReference type="PROSITE-ProRule" id="PRU01023"/>
    </source>
</evidence>
<gene>
    <name evidence="15" type="primary">rsmB</name>
    <name evidence="15" type="ORF">D0Y96_17600</name>
</gene>
<evidence type="ECO:0000313" key="15">
    <source>
        <dbReference type="EMBL" id="RFU15470.1"/>
    </source>
</evidence>
<evidence type="ECO:0000256" key="2">
    <source>
        <dbReference type="ARBA" id="ARBA00004496"/>
    </source>
</evidence>
<evidence type="ECO:0000256" key="6">
    <source>
        <dbReference type="ARBA" id="ARBA00022603"/>
    </source>
</evidence>
<keyword evidence="16" id="KW-1185">Reference proteome</keyword>
<evidence type="ECO:0000256" key="8">
    <source>
        <dbReference type="ARBA" id="ARBA00022691"/>
    </source>
</evidence>
<comment type="subcellular location">
    <subcellularLocation>
        <location evidence="2">Cytoplasm</location>
    </subcellularLocation>
</comment>
<protein>
    <recommendedName>
        <fullName evidence="3">16S rRNA (cytosine(967)-C(5))-methyltransferase</fullName>
        <ecNumber evidence="3">2.1.1.176</ecNumber>
    </recommendedName>
    <alternativeName>
        <fullName evidence="10">16S rRNA m5C967 methyltransferase</fullName>
    </alternativeName>
    <alternativeName>
        <fullName evidence="11">rRNA (cytosine-C(5)-)-methyltransferase RsmB</fullName>
    </alternativeName>
</protein>
<dbReference type="EMBL" id="QVQT01000006">
    <property type="protein sequence ID" value="RFU15470.1"/>
    <property type="molecule type" value="Genomic_DNA"/>
</dbReference>
<comment type="caution">
    <text evidence="15">The sequence shown here is derived from an EMBL/GenBank/DDBJ whole genome shotgun (WGS) entry which is preliminary data.</text>
</comment>
<evidence type="ECO:0000256" key="7">
    <source>
        <dbReference type="ARBA" id="ARBA00022679"/>
    </source>
</evidence>
<dbReference type="InterPro" id="IPR054728">
    <property type="entry name" value="RsmB-like_ferredoxin"/>
</dbReference>
<dbReference type="NCBIfam" id="NF011494">
    <property type="entry name" value="PRK14902.1"/>
    <property type="match status" value="1"/>
</dbReference>
<dbReference type="GO" id="GO:0008649">
    <property type="term" value="F:rRNA methyltransferase activity"/>
    <property type="evidence" value="ECO:0007669"/>
    <property type="project" value="InterPro"/>
</dbReference>
<dbReference type="InterPro" id="IPR006027">
    <property type="entry name" value="NusB_RsmB_TIM44"/>
</dbReference>
<dbReference type="InterPro" id="IPR001678">
    <property type="entry name" value="MeTrfase_RsmB-F_NOP2_dom"/>
</dbReference>
<keyword evidence="9 13" id="KW-0694">RNA-binding</keyword>
<evidence type="ECO:0000313" key="16">
    <source>
        <dbReference type="Proteomes" id="UP000264702"/>
    </source>
</evidence>
<feature type="binding site" evidence="13">
    <location>
        <position position="286"/>
    </location>
    <ligand>
        <name>S-adenosyl-L-methionine</name>
        <dbReference type="ChEBI" id="CHEBI:59789"/>
    </ligand>
</feature>
<proteinExistence type="inferred from homology"/>
<sequence length="460" mass="49628">MTGMGKTGRISPARAVSYQILIQIEERGAHSDELLRSPEVDALSAQDRNLTTTLVLGTLRWQSALDMRIQPLLQRPETELSAQAAAALRLGAYQLLYLDRIPPHAAISESVELVKQSPERFAAGMVNAVLRKISQQPRAQTAAHTASARQTADDFAHPQWMVERWARFYGMEAAQAVCAFDQQPAPVAIRLLDERAEAELSAAGIELTPGEFLHAARRVVKGDVSRTEVFRAGRVRIQDEGSQLVAELAAAAQPGAQRILDACAAPGGKTAILAERNGMAEITALDISKRRLDAMRHFLRPVDPAGRIRFELADAVKIAARAKYDLILCDVPCSGTGTIARNPEIRFRVDPSELARQQAKQTAILTAALQALAPGGRLLYSTCSLEPEENERVAERATGAGSAYRAVPVETPLGTLSADGTLTAEGAKRASSAMANGCLRTIPGVHPCDGFFAAVFERKE</sequence>
<dbReference type="GO" id="GO:0006355">
    <property type="term" value="P:regulation of DNA-templated transcription"/>
    <property type="evidence" value="ECO:0007669"/>
    <property type="project" value="InterPro"/>
</dbReference>
<dbReference type="GO" id="GO:0003723">
    <property type="term" value="F:RNA binding"/>
    <property type="evidence" value="ECO:0007669"/>
    <property type="project" value="UniProtKB-UniRule"/>
</dbReference>
<keyword evidence="6 13" id="KW-0489">Methyltransferase</keyword>
<dbReference type="RefSeq" id="WP_117302492.1">
    <property type="nucleotide sequence ID" value="NZ_QVQT02000006.1"/>
</dbReference>
<keyword evidence="5" id="KW-0698">rRNA processing</keyword>
<dbReference type="InterPro" id="IPR004573">
    <property type="entry name" value="rRNA_ssu_MeTfrase_B"/>
</dbReference>